<dbReference type="RefSeq" id="WP_089772369.1">
    <property type="nucleotide sequence ID" value="NZ_FNTX01000001.1"/>
</dbReference>
<keyword evidence="2" id="KW-1185">Reference proteome</keyword>
<sequence>MSQPEKTRARRPGVGIPALIAGALGSIVLALGFTPTLAAFTASIQNTVDTAGAGTLTMQETDSTGDIVCNSTDGGGVSTNSATCSTINKYGGDLAMAPGETVSTDITISNTGTVPAASFSLTPGTCTQSTNGDANGDATDLCAQMALTVTSGGTTIYDGSLADFDTQLDLLTLLGDTEVAAGTDVPFTFAVTLDSTADNSYAGLQVSQPITWTFGA</sequence>
<name>A0A1H5G2S5_9MICO</name>
<gene>
    <name evidence="1" type="ORF">SAMN04488554_1524</name>
</gene>
<dbReference type="OrthoDB" id="3689497at2"/>
<protein>
    <submittedName>
        <fullName evidence="1">Uncharacterized protein</fullName>
    </submittedName>
</protein>
<dbReference type="STRING" id="648782.SAMN04488554_1524"/>
<evidence type="ECO:0000313" key="1">
    <source>
        <dbReference type="EMBL" id="SEE10016.1"/>
    </source>
</evidence>
<reference evidence="2" key="1">
    <citation type="submission" date="2016-10" db="EMBL/GenBank/DDBJ databases">
        <authorList>
            <person name="Varghese N."/>
            <person name="Submissions S."/>
        </authorList>
    </citation>
    <scope>NUCLEOTIDE SEQUENCE [LARGE SCALE GENOMIC DNA]</scope>
    <source>
        <strain evidence="2">DSM 21368</strain>
    </source>
</reference>
<dbReference type="EMBL" id="FNTX01000001">
    <property type="protein sequence ID" value="SEE10016.1"/>
    <property type="molecule type" value="Genomic_DNA"/>
</dbReference>
<dbReference type="Proteomes" id="UP000199220">
    <property type="component" value="Unassembled WGS sequence"/>
</dbReference>
<organism evidence="1 2">
    <name type="scientific">Ruania alba</name>
    <dbReference type="NCBI Taxonomy" id="648782"/>
    <lineage>
        <taxon>Bacteria</taxon>
        <taxon>Bacillati</taxon>
        <taxon>Actinomycetota</taxon>
        <taxon>Actinomycetes</taxon>
        <taxon>Micrococcales</taxon>
        <taxon>Ruaniaceae</taxon>
        <taxon>Ruania</taxon>
    </lineage>
</organism>
<proteinExistence type="predicted"/>
<dbReference type="AlphaFoldDB" id="A0A1H5G2S5"/>
<evidence type="ECO:0000313" key="2">
    <source>
        <dbReference type="Proteomes" id="UP000199220"/>
    </source>
</evidence>
<accession>A0A1H5G2S5</accession>